<accession>A0A182W6J7</accession>
<evidence type="ECO:0000259" key="1">
    <source>
        <dbReference type="PROSITE" id="PS50011"/>
    </source>
</evidence>
<dbReference type="InterPro" id="IPR008271">
    <property type="entry name" value="Ser/Thr_kinase_AS"/>
</dbReference>
<evidence type="ECO:0000313" key="2">
    <source>
        <dbReference type="EnsemblMetazoa" id="AMIN005963-PA"/>
    </source>
</evidence>
<dbReference type="Pfam" id="PF00069">
    <property type="entry name" value="Pkinase"/>
    <property type="match status" value="1"/>
</dbReference>
<keyword evidence="3" id="KW-1185">Reference proteome</keyword>
<feature type="domain" description="Protein kinase" evidence="1">
    <location>
        <begin position="25"/>
        <end position="302"/>
    </location>
</feature>
<dbReference type="PROSITE" id="PS00108">
    <property type="entry name" value="PROTEIN_KINASE_ST"/>
    <property type="match status" value="1"/>
</dbReference>
<reference evidence="2" key="2">
    <citation type="submission" date="2020-05" db="UniProtKB">
        <authorList>
            <consortium name="EnsemblMetazoa"/>
        </authorList>
    </citation>
    <scope>IDENTIFICATION</scope>
    <source>
        <strain evidence="2">MINIMUS1</strain>
    </source>
</reference>
<dbReference type="SMART" id="SM00220">
    <property type="entry name" value="S_TKc"/>
    <property type="match status" value="1"/>
</dbReference>
<dbReference type="Proteomes" id="UP000075920">
    <property type="component" value="Unassembled WGS sequence"/>
</dbReference>
<protein>
    <recommendedName>
        <fullName evidence="1">Protein kinase domain-containing protein</fullName>
    </recommendedName>
</protein>
<reference evidence="3" key="1">
    <citation type="submission" date="2013-03" db="EMBL/GenBank/DDBJ databases">
        <title>The Genome Sequence of Anopheles minimus MINIMUS1.</title>
        <authorList>
            <consortium name="The Broad Institute Genomics Platform"/>
            <person name="Neafsey D.E."/>
            <person name="Walton C."/>
            <person name="Walker B."/>
            <person name="Young S.K."/>
            <person name="Zeng Q."/>
            <person name="Gargeya S."/>
            <person name="Fitzgerald M."/>
            <person name="Haas B."/>
            <person name="Abouelleil A."/>
            <person name="Allen A.W."/>
            <person name="Alvarado L."/>
            <person name="Arachchi H.M."/>
            <person name="Berlin A.M."/>
            <person name="Chapman S.B."/>
            <person name="Gainer-Dewar J."/>
            <person name="Goldberg J."/>
            <person name="Griggs A."/>
            <person name="Gujja S."/>
            <person name="Hansen M."/>
            <person name="Howarth C."/>
            <person name="Imamovic A."/>
            <person name="Ireland A."/>
            <person name="Larimer J."/>
            <person name="McCowan C."/>
            <person name="Murphy C."/>
            <person name="Pearson M."/>
            <person name="Poon T.W."/>
            <person name="Priest M."/>
            <person name="Roberts A."/>
            <person name="Saif S."/>
            <person name="Shea T."/>
            <person name="Sisk P."/>
            <person name="Sykes S."/>
            <person name="Wortman J."/>
            <person name="Nusbaum C."/>
            <person name="Birren B."/>
        </authorList>
    </citation>
    <scope>NUCLEOTIDE SEQUENCE [LARGE SCALE GENOMIC DNA]</scope>
    <source>
        <strain evidence="3">MINIMUS1</strain>
    </source>
</reference>
<dbReference type="PANTHER" id="PTHR24347">
    <property type="entry name" value="SERINE/THREONINE-PROTEIN KINASE"/>
    <property type="match status" value="1"/>
</dbReference>
<name>A0A182W6J7_9DIPT</name>
<dbReference type="EnsemblMetazoa" id="AMIN005963-RA">
    <property type="protein sequence ID" value="AMIN005963-PA"/>
    <property type="gene ID" value="AMIN005963"/>
</dbReference>
<dbReference type="GO" id="GO:0004672">
    <property type="term" value="F:protein kinase activity"/>
    <property type="evidence" value="ECO:0007669"/>
    <property type="project" value="InterPro"/>
</dbReference>
<dbReference type="InterPro" id="IPR000719">
    <property type="entry name" value="Prot_kinase_dom"/>
</dbReference>
<dbReference type="InterPro" id="IPR011009">
    <property type="entry name" value="Kinase-like_dom_sf"/>
</dbReference>
<dbReference type="AlphaFoldDB" id="A0A182W6J7"/>
<dbReference type="STRING" id="112268.A0A182W6J7"/>
<dbReference type="Gene3D" id="1.10.510.10">
    <property type="entry name" value="Transferase(Phosphotransferase) domain 1"/>
    <property type="match status" value="1"/>
</dbReference>
<dbReference type="VEuPathDB" id="VectorBase:AMIN005963"/>
<organism evidence="2 3">
    <name type="scientific">Anopheles minimus</name>
    <dbReference type="NCBI Taxonomy" id="112268"/>
    <lineage>
        <taxon>Eukaryota</taxon>
        <taxon>Metazoa</taxon>
        <taxon>Ecdysozoa</taxon>
        <taxon>Arthropoda</taxon>
        <taxon>Hexapoda</taxon>
        <taxon>Insecta</taxon>
        <taxon>Pterygota</taxon>
        <taxon>Neoptera</taxon>
        <taxon>Endopterygota</taxon>
        <taxon>Diptera</taxon>
        <taxon>Nematocera</taxon>
        <taxon>Culicoidea</taxon>
        <taxon>Culicidae</taxon>
        <taxon>Anophelinae</taxon>
        <taxon>Anopheles</taxon>
    </lineage>
</organism>
<dbReference type="SUPFAM" id="SSF56112">
    <property type="entry name" value="Protein kinase-like (PK-like)"/>
    <property type="match status" value="1"/>
</dbReference>
<dbReference type="GO" id="GO:0005524">
    <property type="term" value="F:ATP binding"/>
    <property type="evidence" value="ECO:0007669"/>
    <property type="project" value="InterPro"/>
</dbReference>
<proteinExistence type="predicted"/>
<evidence type="ECO:0000313" key="3">
    <source>
        <dbReference type="Proteomes" id="UP000075920"/>
    </source>
</evidence>
<sequence>MELPDTQELETPILPNEFAENEKPFCYGLLKDSPFFGTIELCSEKFDVGRNSKCSLVFDVKNTPQSTLPFISIVHFILEKDLGDPSSQTYITIHVFALMILNQNVRVYERTILACMLLEYMQGGDLLHRIIDNSYLPEHIVKFFFYQLCHAIDYLHDRGIIHRDLKPDNILLKDSNFYTLLKVSDFGSSKFLDNNTFMRTVCGTPEYIAPEVLEQGGSNRYTNKIDIWSLGVILYTMLSGLLPFGMRDSSMNVEQIMRGYFSFSHPVWRTVRSCRVKKLIYDILNVDPADRPSIKTLLTKKK</sequence>
<dbReference type="PROSITE" id="PS50011">
    <property type="entry name" value="PROTEIN_KINASE_DOM"/>
    <property type="match status" value="1"/>
</dbReference>